<sequence length="181" mass="19623">MKSRSAEAHVTPAALVSHTIVRVQGEQNGDIAVNHACSPNARLRLQWGGLLMTMLSAQAVQGVLEGFCAARSAMTLIPRQIPAPAPATAEPFALPTVAIDWMRRPAYAVVPRQELSRDRARQLRWLDLHMGPVTFQILDQAGGISAVELLTTAHRTGVQVFLDGPDFAADPRERDYAPPNG</sequence>
<dbReference type="Proteomes" id="UP000465785">
    <property type="component" value="Plasmid pJCM6399"/>
</dbReference>
<organism evidence="1 2">
    <name type="scientific">Mycobacterium gallinarum</name>
    <dbReference type="NCBI Taxonomy" id="39689"/>
    <lineage>
        <taxon>Bacteria</taxon>
        <taxon>Bacillati</taxon>
        <taxon>Actinomycetota</taxon>
        <taxon>Actinomycetes</taxon>
        <taxon>Mycobacteriales</taxon>
        <taxon>Mycobacteriaceae</taxon>
        <taxon>Mycobacterium</taxon>
    </lineage>
</organism>
<geneLocation type="plasmid" evidence="1 2">
    <name>pJCM6399</name>
</geneLocation>
<name>A0A9W4B9H0_9MYCO</name>
<dbReference type="RefSeq" id="WP_163739060.1">
    <property type="nucleotide sequence ID" value="NZ_AP022602.1"/>
</dbReference>
<evidence type="ECO:0000313" key="1">
    <source>
        <dbReference type="EMBL" id="BBY96516.1"/>
    </source>
</evidence>
<dbReference type="KEGG" id="mgau:MGALJ_61850"/>
<protein>
    <submittedName>
        <fullName evidence="1">Uncharacterized protein</fullName>
    </submittedName>
</protein>
<gene>
    <name evidence="1" type="ORF">MGALJ_61850</name>
</gene>
<keyword evidence="2" id="KW-1185">Reference proteome</keyword>
<accession>A0A9W4B9H0</accession>
<dbReference type="AlphaFoldDB" id="A0A9W4B9H0"/>
<dbReference type="EMBL" id="AP022602">
    <property type="protein sequence ID" value="BBY96516.1"/>
    <property type="molecule type" value="Genomic_DNA"/>
</dbReference>
<proteinExistence type="predicted"/>
<evidence type="ECO:0000313" key="2">
    <source>
        <dbReference type="Proteomes" id="UP000465785"/>
    </source>
</evidence>
<keyword evidence="1" id="KW-0614">Plasmid</keyword>
<reference evidence="1 2" key="1">
    <citation type="journal article" date="2019" name="Emerg. Microbes Infect.">
        <title>Comprehensive subspecies identification of 175 nontuberculous mycobacteria species based on 7547 genomic profiles.</title>
        <authorList>
            <person name="Matsumoto Y."/>
            <person name="Kinjo T."/>
            <person name="Motooka D."/>
            <person name="Nabeya D."/>
            <person name="Jung N."/>
            <person name="Uechi K."/>
            <person name="Horii T."/>
            <person name="Iida T."/>
            <person name="Fujita J."/>
            <person name="Nakamura S."/>
        </authorList>
    </citation>
    <scope>NUCLEOTIDE SEQUENCE [LARGE SCALE GENOMIC DNA]</scope>
    <source>
        <strain evidence="1 2">JCM 6399</strain>
        <plasmid evidence="1">pJCM6399</plasmid>
    </source>
</reference>